<evidence type="ECO:0000313" key="2">
    <source>
        <dbReference type="EMBL" id="QMU96391.1"/>
    </source>
</evidence>
<gene>
    <name evidence="2" type="ORF">FVO59_03580</name>
</gene>
<protein>
    <recommendedName>
        <fullName evidence="4">DUF2178 domain-containing protein</fullName>
    </recommendedName>
</protein>
<feature type="transmembrane region" description="Helical" evidence="1">
    <location>
        <begin position="114"/>
        <end position="137"/>
    </location>
</feature>
<dbReference type="Proteomes" id="UP000515708">
    <property type="component" value="Chromosome"/>
</dbReference>
<dbReference type="RefSeq" id="WP_182254722.1">
    <property type="nucleotide sequence ID" value="NZ_CP043732.1"/>
</dbReference>
<evidence type="ECO:0000256" key="1">
    <source>
        <dbReference type="SAM" id="Phobius"/>
    </source>
</evidence>
<feature type="transmembrane region" description="Helical" evidence="1">
    <location>
        <begin position="7"/>
        <end position="27"/>
    </location>
</feature>
<sequence length="143" mass="15663">MVYQERVAWAGLIGTVVSVSLYLFLLWGFRATPVEQTDWLWPMLWAIGVGIGLSIVISIVWGIIAGRKDLAAATATDIRDRDITRMGGRVEHSFLVIAGVAVISLCAFRSDPFWIAQTMYAGFAVSAFIGGIARVIAYRRGLV</sequence>
<dbReference type="AlphaFoldDB" id="A0A7D7WE70"/>
<name>A0A7D7WE70_9MICO</name>
<evidence type="ECO:0008006" key="4">
    <source>
        <dbReference type="Google" id="ProtNLM"/>
    </source>
</evidence>
<feature type="transmembrane region" description="Helical" evidence="1">
    <location>
        <begin position="39"/>
        <end position="65"/>
    </location>
</feature>
<proteinExistence type="predicted"/>
<keyword evidence="1" id="KW-1133">Transmembrane helix</keyword>
<reference evidence="2 3" key="1">
    <citation type="journal article" date="2020" name="Front. Microbiol.">
        <title>Design of Bacterial Strain-Specific qPCR Assays Using NGS Data and Publicly Available Resources and Its Application to Track Biocontrol Strains.</title>
        <authorList>
            <person name="Hernandez I."/>
            <person name="Sant C."/>
            <person name="Martinez R."/>
            <person name="Fernandez C."/>
        </authorList>
    </citation>
    <scope>NUCLEOTIDE SEQUENCE [LARGE SCALE GENOMIC DNA]</scope>
    <source>
        <strain evidence="2 3">B24</strain>
    </source>
</reference>
<evidence type="ECO:0000313" key="3">
    <source>
        <dbReference type="Proteomes" id="UP000515708"/>
    </source>
</evidence>
<dbReference type="EMBL" id="CP043732">
    <property type="protein sequence ID" value="QMU96391.1"/>
    <property type="molecule type" value="Genomic_DNA"/>
</dbReference>
<feature type="transmembrane region" description="Helical" evidence="1">
    <location>
        <begin position="86"/>
        <end position="108"/>
    </location>
</feature>
<keyword evidence="1" id="KW-0472">Membrane</keyword>
<keyword evidence="1" id="KW-0812">Transmembrane</keyword>
<accession>A0A7D7WE70</accession>
<organism evidence="2 3">
    <name type="scientific">Microbacterium esteraromaticum</name>
    <dbReference type="NCBI Taxonomy" id="57043"/>
    <lineage>
        <taxon>Bacteria</taxon>
        <taxon>Bacillati</taxon>
        <taxon>Actinomycetota</taxon>
        <taxon>Actinomycetes</taxon>
        <taxon>Micrococcales</taxon>
        <taxon>Microbacteriaceae</taxon>
        <taxon>Microbacterium</taxon>
    </lineage>
</organism>